<name>A0A6J7WAF7_9CAUD</name>
<organism evidence="1">
    <name type="scientific">uncultured Caudovirales phage</name>
    <dbReference type="NCBI Taxonomy" id="2100421"/>
    <lineage>
        <taxon>Viruses</taxon>
        <taxon>Duplodnaviria</taxon>
        <taxon>Heunggongvirae</taxon>
        <taxon>Uroviricota</taxon>
        <taxon>Caudoviricetes</taxon>
        <taxon>Peduoviridae</taxon>
        <taxon>Maltschvirus</taxon>
        <taxon>Maltschvirus maltsch</taxon>
    </lineage>
</organism>
<accession>A0A6J7WAF7</accession>
<reference evidence="1" key="1">
    <citation type="submission" date="2020-05" db="EMBL/GenBank/DDBJ databases">
        <authorList>
            <person name="Chiriac C."/>
            <person name="Salcher M."/>
            <person name="Ghai R."/>
            <person name="Kavagutti S V."/>
        </authorList>
    </citation>
    <scope>NUCLEOTIDE SEQUENCE</scope>
</reference>
<dbReference type="EMBL" id="LR798219">
    <property type="protein sequence ID" value="CAB5194451.1"/>
    <property type="molecule type" value="Genomic_DNA"/>
</dbReference>
<proteinExistence type="predicted"/>
<sequence>MRGVKMKIGEMMKIHNNMTPSDHYIYTPSTTDVTIRWRAKHGWTPPTEDPAYQNKWAEFRMRCAQGIETIVNQEAIA</sequence>
<gene>
    <name evidence="1" type="ORF">UFOVP169_10</name>
</gene>
<protein>
    <submittedName>
        <fullName evidence="1">Uncharacterized protein</fullName>
    </submittedName>
</protein>
<evidence type="ECO:0000313" key="1">
    <source>
        <dbReference type="EMBL" id="CAB5194451.1"/>
    </source>
</evidence>